<dbReference type="Proteomes" id="UP000435177">
    <property type="component" value="Unassembled WGS sequence"/>
</dbReference>
<name>A0A268EEN9_9BACL</name>
<reference evidence="3 6" key="2">
    <citation type="submission" date="2019-11" db="EMBL/GenBank/DDBJ databases">
        <title>Draft genome sequences of five Paenibacillus species of dairy origin.</title>
        <authorList>
            <person name="Olajide A.M."/>
            <person name="Chen S."/>
            <person name="Lapointe G."/>
        </authorList>
    </citation>
    <scope>NUCLEOTIDE SEQUENCE [LARGE SCALE GENOMIC DNA]</scope>
    <source>
        <strain evidence="3 6">3CS1</strain>
    </source>
</reference>
<evidence type="ECO:0008006" key="7">
    <source>
        <dbReference type="Google" id="ProtNLM"/>
    </source>
</evidence>
<feature type="region of interest" description="Disordered" evidence="1">
    <location>
        <begin position="166"/>
        <end position="186"/>
    </location>
</feature>
<keyword evidence="2" id="KW-0812">Transmembrane</keyword>
<keyword evidence="2" id="KW-1133">Transmembrane helix</keyword>
<dbReference type="EMBL" id="WOAA01000010">
    <property type="protein sequence ID" value="MUG67032.1"/>
    <property type="molecule type" value="Genomic_DNA"/>
</dbReference>
<organism evidence="4 5">
    <name type="scientific">Paenibacillus campinasensis</name>
    <dbReference type="NCBI Taxonomy" id="66347"/>
    <lineage>
        <taxon>Bacteria</taxon>
        <taxon>Bacillati</taxon>
        <taxon>Bacillota</taxon>
        <taxon>Bacilli</taxon>
        <taxon>Bacillales</taxon>
        <taxon>Paenibacillaceae</taxon>
        <taxon>Paenibacillus</taxon>
    </lineage>
</organism>
<dbReference type="SUPFAM" id="SSF50242">
    <property type="entry name" value="TIMP-like"/>
    <property type="match status" value="1"/>
</dbReference>
<keyword evidence="6" id="KW-1185">Reference proteome</keyword>
<dbReference type="OrthoDB" id="8221747at2"/>
<protein>
    <recommendedName>
        <fullName evidence="7">Tissue inhibitor of metalloproteinase</fullName>
    </recommendedName>
</protein>
<evidence type="ECO:0000256" key="1">
    <source>
        <dbReference type="SAM" id="MobiDB-lite"/>
    </source>
</evidence>
<evidence type="ECO:0000256" key="2">
    <source>
        <dbReference type="SAM" id="Phobius"/>
    </source>
</evidence>
<evidence type="ECO:0000313" key="5">
    <source>
        <dbReference type="Proteomes" id="UP000215596"/>
    </source>
</evidence>
<feature type="transmembrane region" description="Helical" evidence="2">
    <location>
        <begin position="193"/>
        <end position="212"/>
    </location>
</feature>
<accession>A0A268EEN9</accession>
<proteinExistence type="predicted"/>
<evidence type="ECO:0000313" key="6">
    <source>
        <dbReference type="Proteomes" id="UP000435177"/>
    </source>
</evidence>
<sequence>MMMERSFQVRGARGWGRKLLIPLLAVVWMLVGLYSEKPDEALACSCIGPLPLSEAMTHKTAVFAGKVTDIVPPESKPVMSSAEPVLVTLEVSRVWKGQVPPEVQLTTAMSSASCGYDGFHVGGEFLVLAHGEEQPLQTGLCDGTQPLAAAEPELSELGAGYEPLAKPSVAEQPQGPTSEGAEGMNEGKSVSSYWIPAGITLVVLAGLLLFILNKKRSA</sequence>
<dbReference type="RefSeq" id="WP_095267948.1">
    <property type="nucleotide sequence ID" value="NZ_NPBY01000098.1"/>
</dbReference>
<dbReference type="EMBL" id="NPBY01000098">
    <property type="protein sequence ID" value="PAD71586.1"/>
    <property type="molecule type" value="Genomic_DNA"/>
</dbReference>
<dbReference type="Gene3D" id="2.40.50.120">
    <property type="match status" value="1"/>
</dbReference>
<keyword evidence="2" id="KW-0472">Membrane</keyword>
<evidence type="ECO:0000313" key="4">
    <source>
        <dbReference type="EMBL" id="PAD71586.1"/>
    </source>
</evidence>
<reference evidence="4 5" key="1">
    <citation type="submission" date="2017-07" db="EMBL/GenBank/DDBJ databases">
        <title>Isolation and whole genome analysis of endospore-forming bacteria from heroin.</title>
        <authorList>
            <person name="Kalinowski J."/>
            <person name="Ahrens B."/>
            <person name="Al-Dilaimi A."/>
            <person name="Winkler A."/>
            <person name="Wibberg D."/>
            <person name="Schleenbecker U."/>
            <person name="Ruckert C."/>
            <person name="Wolfel R."/>
            <person name="Grass G."/>
        </authorList>
    </citation>
    <scope>NUCLEOTIDE SEQUENCE [LARGE SCALE GENOMIC DNA]</scope>
    <source>
        <strain evidence="4 5">7537-G1</strain>
    </source>
</reference>
<comment type="caution">
    <text evidence="4">The sequence shown here is derived from an EMBL/GenBank/DDBJ whole genome shotgun (WGS) entry which is preliminary data.</text>
</comment>
<dbReference type="InterPro" id="IPR008993">
    <property type="entry name" value="TIMP-like_OB-fold"/>
</dbReference>
<evidence type="ECO:0000313" key="3">
    <source>
        <dbReference type="EMBL" id="MUG67032.1"/>
    </source>
</evidence>
<dbReference type="Proteomes" id="UP000215596">
    <property type="component" value="Unassembled WGS sequence"/>
</dbReference>
<gene>
    <name evidence="4" type="ORF">CHH67_24285</name>
    <name evidence="3" type="ORF">GNP94_13560</name>
</gene>
<dbReference type="AlphaFoldDB" id="A0A268EEN9"/>